<dbReference type="PANTHER" id="PTHR33406">
    <property type="entry name" value="MEMBRANE PROTEIN MJ1562-RELATED"/>
    <property type="match status" value="1"/>
</dbReference>
<evidence type="ECO:0000259" key="7">
    <source>
        <dbReference type="Pfam" id="PF03176"/>
    </source>
</evidence>
<feature type="transmembrane region" description="Helical" evidence="6">
    <location>
        <begin position="314"/>
        <end position="336"/>
    </location>
</feature>
<feature type="transmembrane region" description="Helical" evidence="6">
    <location>
        <begin position="693"/>
        <end position="713"/>
    </location>
</feature>
<dbReference type="SUPFAM" id="SSF82866">
    <property type="entry name" value="Multidrug efflux transporter AcrB transmembrane domain"/>
    <property type="match status" value="2"/>
</dbReference>
<dbReference type="AlphaFoldDB" id="A0A8F9TUZ8"/>
<accession>A0A8F9TUZ8</accession>
<dbReference type="EMBL" id="CP080507">
    <property type="protein sequence ID" value="QYM79606.1"/>
    <property type="molecule type" value="Genomic_DNA"/>
</dbReference>
<dbReference type="GO" id="GO:0005886">
    <property type="term" value="C:plasma membrane"/>
    <property type="evidence" value="ECO:0007669"/>
    <property type="project" value="UniProtKB-SubCell"/>
</dbReference>
<keyword evidence="4 6" id="KW-1133">Transmembrane helix</keyword>
<protein>
    <submittedName>
        <fullName evidence="8">MMPL family transporter</fullName>
    </submittedName>
</protein>
<reference evidence="8" key="1">
    <citation type="submission" date="2021-08" db="EMBL/GenBank/DDBJ databases">
        <title>Genome of a novel bacterium of the phylum Verrucomicrobia, Oleiharenicola sp. KSB-15.</title>
        <authorList>
            <person name="Chung J.-H."/>
            <person name="Ahn J.-H."/>
            <person name="Yoon Y."/>
            <person name="Kim D.-Y."/>
            <person name="An S.-H."/>
            <person name="Park I."/>
            <person name="Yeon J."/>
        </authorList>
    </citation>
    <scope>NUCLEOTIDE SEQUENCE</scope>
    <source>
        <strain evidence="8">KSB-15</strain>
    </source>
</reference>
<gene>
    <name evidence="8" type="ORF">K0B96_03025</name>
</gene>
<keyword evidence="3 6" id="KW-0812">Transmembrane</keyword>
<evidence type="ECO:0000256" key="2">
    <source>
        <dbReference type="ARBA" id="ARBA00022475"/>
    </source>
</evidence>
<dbReference type="Gene3D" id="1.20.1640.10">
    <property type="entry name" value="Multidrug efflux transporter AcrB transmembrane domain"/>
    <property type="match status" value="1"/>
</dbReference>
<feature type="transmembrane region" description="Helical" evidence="6">
    <location>
        <begin position="382"/>
        <end position="404"/>
    </location>
</feature>
<sequence>MTAPRRKLYARLVLLAFVALCGTWLARLDYSQKISTNVLDLIPAEEQSPEIALVRSFANEAQSRVMLFALHDTAQPNQPPAAAAQRFATALARSPAFAEAVVVGGSTDQSAMGREIFTHRFELLLPTFLGDAERDFAATGQPAAQYPAWLAERSAARLEAFLSRPEATALQNVVVSDPLLLVPSLIDRARLISSSDSAAGGHALVWARLRASPLAEAGQQPAFAAIHAATAELQAATPTLDVEYTGINRFAADSRARTEAELRWLNLLSIVAVLGISALFVRRIYKILHLVPIILLSLLGAWTISTLVFDRLHLLVFVIGSLLSGVAIDYGFYIFMQPSLTPDEPYGTKLRRLLKPLLASCLTTVIGFSLLLFSNLPLIQQVGIFVGSGLLCALGGAMLYFAQLDRPFLAAREFGSLDAFAHRPALRYAPTLLFGLAILIAALGPWHLHWRDDIRQLENPSADLRANEVKLRRLFGENHDQTLYLTYGATLAEARENLAAFHADLARRAPDAPAASAGLVLPTQTDWQAFPARLRHLDGFADAFSAALDRHGFDAQSFAGFFSTFSNLRAFPPRGDYQQLIPLLDPIFTGPLALLYSRGSPSWFLTIVDIPDGPPAPPGLHTVGVNQLETLNDLFTRYRWSALRLSLIGLGMVILSVFVIYPWRRGIRIALIPAGSCFFVFGIFGLLGQPLNLFHLLGAFLGVCLSHNYAIFSADAATHGTAPPASIRLSALSTAVSFGVLSLSSIPVIHALGLTVALIVVTALATVELEPLVRRR</sequence>
<evidence type="ECO:0000313" key="9">
    <source>
        <dbReference type="Proteomes" id="UP000825051"/>
    </source>
</evidence>
<feature type="domain" description="Membrane transport protein MMPL" evidence="7">
    <location>
        <begin position="197"/>
        <end position="394"/>
    </location>
</feature>
<evidence type="ECO:0000313" key="8">
    <source>
        <dbReference type="EMBL" id="QYM79606.1"/>
    </source>
</evidence>
<keyword evidence="9" id="KW-1185">Reference proteome</keyword>
<organism evidence="8 9">
    <name type="scientific">Horticoccus luteus</name>
    <dbReference type="NCBI Taxonomy" id="2862869"/>
    <lineage>
        <taxon>Bacteria</taxon>
        <taxon>Pseudomonadati</taxon>
        <taxon>Verrucomicrobiota</taxon>
        <taxon>Opitutia</taxon>
        <taxon>Opitutales</taxon>
        <taxon>Opitutaceae</taxon>
        <taxon>Horticoccus</taxon>
    </lineage>
</organism>
<dbReference type="Proteomes" id="UP000825051">
    <property type="component" value="Chromosome"/>
</dbReference>
<proteinExistence type="predicted"/>
<feature type="transmembrane region" description="Helical" evidence="6">
    <location>
        <begin position="288"/>
        <end position="308"/>
    </location>
</feature>
<keyword evidence="2" id="KW-1003">Cell membrane</keyword>
<feature type="transmembrane region" description="Helical" evidence="6">
    <location>
        <begin position="425"/>
        <end position="448"/>
    </location>
</feature>
<dbReference type="PANTHER" id="PTHR33406:SF13">
    <property type="entry name" value="MEMBRANE PROTEIN YDFJ"/>
    <property type="match status" value="1"/>
</dbReference>
<evidence type="ECO:0000256" key="6">
    <source>
        <dbReference type="SAM" id="Phobius"/>
    </source>
</evidence>
<dbReference type="RefSeq" id="WP_220163701.1">
    <property type="nucleotide sequence ID" value="NZ_CP080507.1"/>
</dbReference>
<dbReference type="InterPro" id="IPR004869">
    <property type="entry name" value="MMPL_dom"/>
</dbReference>
<feature type="transmembrane region" description="Helical" evidence="6">
    <location>
        <begin position="749"/>
        <end position="767"/>
    </location>
</feature>
<comment type="subcellular location">
    <subcellularLocation>
        <location evidence="1">Cell membrane</location>
        <topology evidence="1">Multi-pass membrane protein</topology>
    </subcellularLocation>
</comment>
<feature type="transmembrane region" description="Helical" evidence="6">
    <location>
        <begin position="264"/>
        <end position="281"/>
    </location>
</feature>
<feature type="transmembrane region" description="Helical" evidence="6">
    <location>
        <begin position="642"/>
        <end position="662"/>
    </location>
</feature>
<name>A0A8F9TUZ8_9BACT</name>
<evidence type="ECO:0000256" key="4">
    <source>
        <dbReference type="ARBA" id="ARBA00022989"/>
    </source>
</evidence>
<dbReference type="KEGG" id="ole:K0B96_03025"/>
<keyword evidence="5 6" id="KW-0472">Membrane</keyword>
<feature type="transmembrane region" description="Helical" evidence="6">
    <location>
        <begin position="357"/>
        <end position="376"/>
    </location>
</feature>
<feature type="transmembrane region" description="Helical" evidence="6">
    <location>
        <begin position="669"/>
        <end position="687"/>
    </location>
</feature>
<dbReference type="Pfam" id="PF03176">
    <property type="entry name" value="MMPL"/>
    <property type="match status" value="1"/>
</dbReference>
<dbReference type="InterPro" id="IPR050545">
    <property type="entry name" value="Mycobact_MmpL"/>
</dbReference>
<evidence type="ECO:0000256" key="5">
    <source>
        <dbReference type="ARBA" id="ARBA00023136"/>
    </source>
</evidence>
<evidence type="ECO:0000256" key="3">
    <source>
        <dbReference type="ARBA" id="ARBA00022692"/>
    </source>
</evidence>
<evidence type="ECO:0000256" key="1">
    <source>
        <dbReference type="ARBA" id="ARBA00004651"/>
    </source>
</evidence>